<dbReference type="AlphaFoldDB" id="A0A076MTF3"/>
<dbReference type="OrthoDB" id="2648199at2"/>
<gene>
    <name evidence="1" type="ORF">AMETH_2094</name>
</gene>
<dbReference type="eggNOG" id="ENOG5033EGZ">
    <property type="taxonomic scope" value="Bacteria"/>
</dbReference>
<sequence length="114" mass="12963">MAGEQRASYADWQRAYGDYYEALPERLDLACPNCGHHELRLVFVADEDDRTGYAQFSCGFCRFGIHISRTWVPEGVGFEPISTPAPLLRDRLPDFTLVHPPDGANDDDIEEVRF</sequence>
<protein>
    <submittedName>
        <fullName evidence="1">Uncharacterized protein</fullName>
    </submittedName>
</protein>
<keyword evidence="2" id="KW-1185">Reference proteome</keyword>
<dbReference type="EMBL" id="CP009110">
    <property type="protein sequence ID" value="AIJ22186.1"/>
    <property type="molecule type" value="Genomic_DNA"/>
</dbReference>
<dbReference type="Proteomes" id="UP000062973">
    <property type="component" value="Chromosome"/>
</dbReference>
<dbReference type="RefSeq" id="WP_017981397.1">
    <property type="nucleotide sequence ID" value="NZ_AQUL01000001.1"/>
</dbReference>
<proteinExistence type="predicted"/>
<dbReference type="KEGG" id="amq:AMETH_2094"/>
<dbReference type="PATRIC" id="fig|1068978.7.peg.2228"/>
<name>A0A076MTF3_AMYME</name>
<organism evidence="1 2">
    <name type="scientific">Amycolatopsis methanolica 239</name>
    <dbReference type="NCBI Taxonomy" id="1068978"/>
    <lineage>
        <taxon>Bacteria</taxon>
        <taxon>Bacillati</taxon>
        <taxon>Actinomycetota</taxon>
        <taxon>Actinomycetes</taxon>
        <taxon>Pseudonocardiales</taxon>
        <taxon>Pseudonocardiaceae</taxon>
        <taxon>Amycolatopsis</taxon>
        <taxon>Amycolatopsis methanolica group</taxon>
    </lineage>
</organism>
<accession>A0A076MTF3</accession>
<evidence type="ECO:0000313" key="1">
    <source>
        <dbReference type="EMBL" id="AIJ22186.1"/>
    </source>
</evidence>
<reference evidence="1 2" key="1">
    <citation type="submission" date="2014-07" db="EMBL/GenBank/DDBJ databases">
        <title>Whole Genome Sequence of the Amycolatopsis methanolica 239.</title>
        <authorList>
            <person name="Tang B."/>
        </authorList>
    </citation>
    <scope>NUCLEOTIDE SEQUENCE [LARGE SCALE GENOMIC DNA]</scope>
    <source>
        <strain evidence="1 2">239</strain>
    </source>
</reference>
<dbReference type="STRING" id="1068978.AMETH_2094"/>
<evidence type="ECO:0000313" key="2">
    <source>
        <dbReference type="Proteomes" id="UP000062973"/>
    </source>
</evidence>
<dbReference type="HOGENOM" id="CLU_183079_0_0_11"/>